<dbReference type="AlphaFoldDB" id="A0A6A4GUB8"/>
<evidence type="ECO:0000313" key="1">
    <source>
        <dbReference type="EMBL" id="KAE9389036.1"/>
    </source>
</evidence>
<dbReference type="Proteomes" id="UP000799118">
    <property type="component" value="Unassembled WGS sequence"/>
</dbReference>
<feature type="non-terminal residue" evidence="1">
    <location>
        <position position="76"/>
    </location>
</feature>
<gene>
    <name evidence="1" type="ORF">BT96DRAFT_769361</name>
</gene>
<dbReference type="EMBL" id="ML769714">
    <property type="protein sequence ID" value="KAE9389036.1"/>
    <property type="molecule type" value="Genomic_DNA"/>
</dbReference>
<reference evidence="1" key="1">
    <citation type="journal article" date="2019" name="Environ. Microbiol.">
        <title>Fungal ecological strategies reflected in gene transcription - a case study of two litter decomposers.</title>
        <authorList>
            <person name="Barbi F."/>
            <person name="Kohler A."/>
            <person name="Barry K."/>
            <person name="Baskaran P."/>
            <person name="Daum C."/>
            <person name="Fauchery L."/>
            <person name="Ihrmark K."/>
            <person name="Kuo A."/>
            <person name="LaButti K."/>
            <person name="Lipzen A."/>
            <person name="Morin E."/>
            <person name="Grigoriev I.V."/>
            <person name="Henrissat B."/>
            <person name="Lindahl B."/>
            <person name="Martin F."/>
        </authorList>
    </citation>
    <scope>NUCLEOTIDE SEQUENCE</scope>
    <source>
        <strain evidence="1">JB14</strain>
    </source>
</reference>
<organism evidence="1 2">
    <name type="scientific">Gymnopus androsaceus JB14</name>
    <dbReference type="NCBI Taxonomy" id="1447944"/>
    <lineage>
        <taxon>Eukaryota</taxon>
        <taxon>Fungi</taxon>
        <taxon>Dikarya</taxon>
        <taxon>Basidiomycota</taxon>
        <taxon>Agaricomycotina</taxon>
        <taxon>Agaricomycetes</taxon>
        <taxon>Agaricomycetidae</taxon>
        <taxon>Agaricales</taxon>
        <taxon>Marasmiineae</taxon>
        <taxon>Omphalotaceae</taxon>
        <taxon>Gymnopus</taxon>
    </lineage>
</organism>
<accession>A0A6A4GUB8</accession>
<keyword evidence="2" id="KW-1185">Reference proteome</keyword>
<protein>
    <submittedName>
        <fullName evidence="1">Uncharacterized protein</fullName>
    </submittedName>
</protein>
<feature type="non-terminal residue" evidence="1">
    <location>
        <position position="1"/>
    </location>
</feature>
<dbReference type="OrthoDB" id="3051796at2759"/>
<name>A0A6A4GUB8_9AGAR</name>
<sequence length="76" mass="8996">ELTRRKDEQLVEIAFLRNILSPVRRMPQELLSEIFELSCVPEDGWKSSYNIIHRTSVLCRVCIAWTRTAHSTPRLW</sequence>
<proteinExistence type="predicted"/>
<evidence type="ECO:0000313" key="2">
    <source>
        <dbReference type="Proteomes" id="UP000799118"/>
    </source>
</evidence>